<evidence type="ECO:0000313" key="2">
    <source>
        <dbReference type="EMBL" id="ACZ18406.1"/>
    </source>
</evidence>
<dbReference type="Pfam" id="PF00990">
    <property type="entry name" value="GGDEF"/>
    <property type="match status" value="1"/>
</dbReference>
<accession>D1B803</accession>
<name>D1B803_THEAS</name>
<protein>
    <submittedName>
        <fullName evidence="2">Response regulator receiver protein</fullName>
    </submittedName>
</protein>
<evidence type="ECO:0000313" key="3">
    <source>
        <dbReference type="Proteomes" id="UP000002030"/>
    </source>
</evidence>
<dbReference type="EnsemblBacteria" id="ACZ18406">
    <property type="protein sequence ID" value="ACZ18406"/>
    <property type="gene ID" value="Taci_0166"/>
</dbReference>
<dbReference type="InterPro" id="IPR000160">
    <property type="entry name" value="GGDEF_dom"/>
</dbReference>
<dbReference type="PATRIC" id="fig|525903.6.peg.169"/>
<dbReference type="InterPro" id="IPR043128">
    <property type="entry name" value="Rev_trsase/Diguanyl_cyclase"/>
</dbReference>
<dbReference type="SMR" id="D1B803"/>
<organism evidence="2 3">
    <name type="scientific">Thermanaerovibrio acidaminovorans (strain ATCC 49978 / DSM 6589 / Su883)</name>
    <name type="common">Selenomonas acidaminovorans</name>
    <dbReference type="NCBI Taxonomy" id="525903"/>
    <lineage>
        <taxon>Bacteria</taxon>
        <taxon>Thermotogati</taxon>
        <taxon>Synergistota</taxon>
        <taxon>Synergistia</taxon>
        <taxon>Synergistales</taxon>
        <taxon>Synergistaceae</taxon>
        <taxon>Thermanaerovibrio</taxon>
    </lineage>
</organism>
<reference evidence="2 3" key="1">
    <citation type="journal article" date="2009" name="Stand. Genomic Sci.">
        <title>Complete genome sequence of Thermanaerovibrio acidaminovorans type strain (Su883).</title>
        <authorList>
            <person name="Chovatia M."/>
            <person name="Sikorski J."/>
            <person name="Schroder M."/>
            <person name="Lapidus A."/>
            <person name="Nolan M."/>
            <person name="Tice H."/>
            <person name="Glavina Del Rio T."/>
            <person name="Copeland A."/>
            <person name="Cheng J.F."/>
            <person name="Lucas S."/>
            <person name="Chen F."/>
            <person name="Bruce D."/>
            <person name="Goodwin L."/>
            <person name="Pitluck S."/>
            <person name="Ivanova N."/>
            <person name="Mavromatis K."/>
            <person name="Ovchinnikova G."/>
            <person name="Pati A."/>
            <person name="Chen A."/>
            <person name="Palaniappan K."/>
            <person name="Land M."/>
            <person name="Hauser L."/>
            <person name="Chang Y.J."/>
            <person name="Jeffries C.D."/>
            <person name="Chain P."/>
            <person name="Saunders E."/>
            <person name="Detter J.C."/>
            <person name="Brettin T."/>
            <person name="Rohde M."/>
            <person name="Goker M."/>
            <person name="Spring S."/>
            <person name="Bristow J."/>
            <person name="Markowitz V."/>
            <person name="Hugenholtz P."/>
            <person name="Kyrpides N.C."/>
            <person name="Klenk H.P."/>
            <person name="Eisen J.A."/>
        </authorList>
    </citation>
    <scope>NUCLEOTIDE SEQUENCE [LARGE SCALE GENOMIC DNA]</scope>
    <source>
        <strain evidence="3">ATCC 49978 / DSM 6589 / Su883</strain>
    </source>
</reference>
<proteinExistence type="predicted"/>
<dbReference type="Proteomes" id="UP000002030">
    <property type="component" value="Chromosome"/>
</dbReference>
<feature type="domain" description="GGDEF" evidence="1">
    <location>
        <begin position="331"/>
        <end position="448"/>
    </location>
</feature>
<dbReference type="KEGG" id="tai:Taci_0166"/>
<keyword evidence="3" id="KW-1185">Reference proteome</keyword>
<dbReference type="AlphaFoldDB" id="D1B803"/>
<dbReference type="Pfam" id="PF18551">
    <property type="entry name" value="TackOD1"/>
    <property type="match status" value="1"/>
</dbReference>
<gene>
    <name evidence="2" type="ordered locus">Taci_0166</name>
</gene>
<dbReference type="EMBL" id="CP001818">
    <property type="protein sequence ID" value="ACZ18406.1"/>
    <property type="molecule type" value="Genomic_DNA"/>
</dbReference>
<dbReference type="SUPFAM" id="SSF55073">
    <property type="entry name" value="Nucleotide cyclase"/>
    <property type="match status" value="1"/>
</dbReference>
<dbReference type="OrthoDB" id="8432393at2"/>
<dbReference type="HOGENOM" id="CLU_049453_0_0_0"/>
<dbReference type="eggNOG" id="COG3706">
    <property type="taxonomic scope" value="Bacteria"/>
</dbReference>
<sequence length="448" mass="50234">MIGEAHGGHGILRVGSVLALREALEGATRGILVPRGAETLEVLMELRSHRDRGLIPAFVEGETDRFLAELCDGVDLTEAQMSSRAEEIWDRLQGIQWDLLGSSLDYRLIAFLYSRPHRGLSPVLRPLTGRVYLWPLMEALGGGKVDPQGWIARLADGGYLEEGELVERVRFCPFCDGGHLNYVDLCPSCGSMDIENVQFIHCFTCGRVGPKEDFLVTGEMICPFCAARLRHIGSDYDIPMENQRCRDCGAAFSEPRVSCHCLLCGQWSDPADLIPRNFRVWRLTDKGVLAAQTGEMQSRYEVMDTLNYMKPEPFRHILQWMLNLSRRPPVEPFCLLSISFGDLDAFVARVGLRRAMETLRSIMGRIKEMIRTTDVSTRSEHEEILLLLPKTPLEGGLVVARRIGQIRSALPQEVASTLPLEVKIASVPEDLEDSADVDLFLAKLREVR</sequence>
<dbReference type="STRING" id="525903.Taci_0166"/>
<dbReference type="PROSITE" id="PS50887">
    <property type="entry name" value="GGDEF"/>
    <property type="match status" value="1"/>
</dbReference>
<dbReference type="Gene3D" id="3.30.70.270">
    <property type="match status" value="1"/>
</dbReference>
<dbReference type="InterPro" id="IPR029787">
    <property type="entry name" value="Nucleotide_cyclase"/>
</dbReference>
<evidence type="ECO:0000259" key="1">
    <source>
        <dbReference type="PROSITE" id="PS50887"/>
    </source>
</evidence>
<dbReference type="InterPro" id="IPR040572">
    <property type="entry name" value="TackOD1"/>
</dbReference>